<proteinExistence type="predicted"/>
<keyword evidence="1" id="KW-0805">Transcription regulation</keyword>
<dbReference type="PANTHER" id="PTHR43130">
    <property type="entry name" value="ARAC-FAMILY TRANSCRIPTIONAL REGULATOR"/>
    <property type="match status" value="1"/>
</dbReference>
<evidence type="ECO:0000256" key="2">
    <source>
        <dbReference type="ARBA" id="ARBA00023125"/>
    </source>
</evidence>
<dbReference type="Proteomes" id="UP000295673">
    <property type="component" value="Unassembled WGS sequence"/>
</dbReference>
<dbReference type="Gene3D" id="1.10.10.60">
    <property type="entry name" value="Homeodomain-like"/>
    <property type="match status" value="1"/>
</dbReference>
<evidence type="ECO:0000256" key="1">
    <source>
        <dbReference type="ARBA" id="ARBA00023015"/>
    </source>
</evidence>
<keyword evidence="2" id="KW-0238">DNA-binding</keyword>
<feature type="domain" description="HTH araC/xylS-type" evidence="4">
    <location>
        <begin position="261"/>
        <end position="359"/>
    </location>
</feature>
<dbReference type="GO" id="GO:0003700">
    <property type="term" value="F:DNA-binding transcription factor activity"/>
    <property type="evidence" value="ECO:0007669"/>
    <property type="project" value="InterPro"/>
</dbReference>
<dbReference type="EMBL" id="SMGR01000002">
    <property type="protein sequence ID" value="TCL01603.1"/>
    <property type="molecule type" value="Genomic_DNA"/>
</dbReference>
<dbReference type="PANTHER" id="PTHR43130:SF3">
    <property type="entry name" value="HTH-TYPE TRANSCRIPTIONAL REGULATOR RV1931C"/>
    <property type="match status" value="1"/>
</dbReference>
<comment type="caution">
    <text evidence="5">The sequence shown here is derived from an EMBL/GenBank/DDBJ whole genome shotgun (WGS) entry which is preliminary data.</text>
</comment>
<keyword evidence="3" id="KW-0804">Transcription</keyword>
<dbReference type="PROSITE" id="PS01124">
    <property type="entry name" value="HTH_ARAC_FAMILY_2"/>
    <property type="match status" value="1"/>
</dbReference>
<dbReference type="SMART" id="SM00342">
    <property type="entry name" value="HTH_ARAC"/>
    <property type="match status" value="1"/>
</dbReference>
<dbReference type="SUPFAM" id="SSF46689">
    <property type="entry name" value="Homeodomain-like"/>
    <property type="match status" value="2"/>
</dbReference>
<dbReference type="InterPro" id="IPR009057">
    <property type="entry name" value="Homeodomain-like_sf"/>
</dbReference>
<dbReference type="InterPro" id="IPR002818">
    <property type="entry name" value="DJ-1/PfpI"/>
</dbReference>
<evidence type="ECO:0000313" key="5">
    <source>
        <dbReference type="EMBL" id="TCL01603.1"/>
    </source>
</evidence>
<dbReference type="PROSITE" id="PS00041">
    <property type="entry name" value="HTH_ARAC_FAMILY_1"/>
    <property type="match status" value="1"/>
</dbReference>
<dbReference type="SUPFAM" id="SSF52317">
    <property type="entry name" value="Class I glutamine amidotransferase-like"/>
    <property type="match status" value="1"/>
</dbReference>
<accession>A0A4R1ND39</accession>
<sequence>MQHIGFLQDQILALPRYAGSLIVLHGTRVMTQALDMSRSKATPVGKDRPRRFVFLLLGEFSQISFSCALEALRMANGFGDRKHFEWRVLSCDGEPVKASNGLGQMVDGGLEELDRQDTLIVCGGDNIATHTTPQALNWIRREARRGVRVGSVASATYTLALAGLLKGKQATVHWDFHNAMAEVFPGIDLLDRVFAIDGQHFTCAGGAASMDLMLYLIERDHGRDLANHVAEKMVYSAPRSPHHNQRLSLQLRAGKRSSKLSDAVEIMNANIEAPLTPTEVATAVGLSSRQLERLFRKHLGTTPKTHYTGLRLRKARDLMFQTDMKLSEICFACGFNSQTHFSKAYRAVFGVSPSRDDGRFEPASLKVRNAPSEAITMA</sequence>
<dbReference type="InterPro" id="IPR018062">
    <property type="entry name" value="HTH_AraC-typ_CS"/>
</dbReference>
<evidence type="ECO:0000256" key="3">
    <source>
        <dbReference type="ARBA" id="ARBA00023163"/>
    </source>
</evidence>
<organism evidence="5 6">
    <name type="scientific">Shimia isoporae</name>
    <dbReference type="NCBI Taxonomy" id="647720"/>
    <lineage>
        <taxon>Bacteria</taxon>
        <taxon>Pseudomonadati</taxon>
        <taxon>Pseudomonadota</taxon>
        <taxon>Alphaproteobacteria</taxon>
        <taxon>Rhodobacterales</taxon>
        <taxon>Roseobacteraceae</taxon>
    </lineage>
</organism>
<protein>
    <submittedName>
        <fullName evidence="5">AraC family transcriptional regulator with amidase-like domain</fullName>
    </submittedName>
</protein>
<evidence type="ECO:0000259" key="4">
    <source>
        <dbReference type="PROSITE" id="PS01124"/>
    </source>
</evidence>
<gene>
    <name evidence="5" type="ORF">BXY66_2918</name>
</gene>
<dbReference type="GO" id="GO:0043565">
    <property type="term" value="F:sequence-specific DNA binding"/>
    <property type="evidence" value="ECO:0007669"/>
    <property type="project" value="InterPro"/>
</dbReference>
<dbReference type="AlphaFoldDB" id="A0A4R1ND39"/>
<dbReference type="InterPro" id="IPR052158">
    <property type="entry name" value="INH-QAR"/>
</dbReference>
<dbReference type="Gene3D" id="3.40.50.880">
    <property type="match status" value="1"/>
</dbReference>
<name>A0A4R1ND39_9RHOB</name>
<dbReference type="CDD" id="cd03136">
    <property type="entry name" value="GATase1_AraC_ArgR_like"/>
    <property type="match status" value="1"/>
</dbReference>
<dbReference type="InterPro" id="IPR029062">
    <property type="entry name" value="Class_I_gatase-like"/>
</dbReference>
<dbReference type="Pfam" id="PF12833">
    <property type="entry name" value="HTH_18"/>
    <property type="match status" value="1"/>
</dbReference>
<dbReference type="Pfam" id="PF01965">
    <property type="entry name" value="DJ-1_PfpI"/>
    <property type="match status" value="1"/>
</dbReference>
<evidence type="ECO:0000313" key="6">
    <source>
        <dbReference type="Proteomes" id="UP000295673"/>
    </source>
</evidence>
<keyword evidence="6" id="KW-1185">Reference proteome</keyword>
<dbReference type="InterPro" id="IPR018060">
    <property type="entry name" value="HTH_AraC"/>
</dbReference>
<reference evidence="5 6" key="1">
    <citation type="submission" date="2019-03" db="EMBL/GenBank/DDBJ databases">
        <title>Genomic Encyclopedia of Archaeal and Bacterial Type Strains, Phase II (KMG-II): from individual species to whole genera.</title>
        <authorList>
            <person name="Goeker M."/>
        </authorList>
    </citation>
    <scope>NUCLEOTIDE SEQUENCE [LARGE SCALE GENOMIC DNA]</scope>
    <source>
        <strain evidence="5 6">DSM 26433</strain>
    </source>
</reference>